<reference evidence="1" key="2">
    <citation type="submission" date="2025-08" db="UniProtKB">
        <authorList>
            <consortium name="Ensembl"/>
        </authorList>
    </citation>
    <scope>IDENTIFICATION</scope>
</reference>
<dbReference type="HOGENOM" id="CLU_3406256_0_0_1"/>
<proteinExistence type="predicted"/>
<reference evidence="2" key="1">
    <citation type="journal article" date="2002" name="Science">
        <title>The draft genome of Ciona intestinalis: insights into chordate and vertebrate origins.</title>
        <authorList>
            <person name="Dehal P."/>
            <person name="Satou Y."/>
            <person name="Campbell R.K."/>
            <person name="Chapman J."/>
            <person name="Degnan B."/>
            <person name="De Tomaso A."/>
            <person name="Davidson B."/>
            <person name="Di Gregorio A."/>
            <person name="Gelpke M."/>
            <person name="Goodstein D.M."/>
            <person name="Harafuji N."/>
            <person name="Hastings K.E."/>
            <person name="Ho I."/>
            <person name="Hotta K."/>
            <person name="Huang W."/>
            <person name="Kawashima T."/>
            <person name="Lemaire P."/>
            <person name="Martinez D."/>
            <person name="Meinertzhagen I.A."/>
            <person name="Necula S."/>
            <person name="Nonaka M."/>
            <person name="Putnam N."/>
            <person name="Rash S."/>
            <person name="Saiga H."/>
            <person name="Satake M."/>
            <person name="Terry A."/>
            <person name="Yamada L."/>
            <person name="Wang H.G."/>
            <person name="Awazu S."/>
            <person name="Azumi K."/>
            <person name="Boore J."/>
            <person name="Branno M."/>
            <person name="Chin-Bow S."/>
            <person name="DeSantis R."/>
            <person name="Doyle S."/>
            <person name="Francino P."/>
            <person name="Keys D.N."/>
            <person name="Haga S."/>
            <person name="Hayashi H."/>
            <person name="Hino K."/>
            <person name="Imai K.S."/>
            <person name="Inaba K."/>
            <person name="Kano S."/>
            <person name="Kobayashi K."/>
            <person name="Kobayashi M."/>
            <person name="Lee B.I."/>
            <person name="Makabe K.W."/>
            <person name="Manohar C."/>
            <person name="Matassi G."/>
            <person name="Medina M."/>
            <person name="Mochizuki Y."/>
            <person name="Mount S."/>
            <person name="Morishita T."/>
            <person name="Miura S."/>
            <person name="Nakayama A."/>
            <person name="Nishizaka S."/>
            <person name="Nomoto H."/>
            <person name="Ohta F."/>
            <person name="Oishi K."/>
            <person name="Rigoutsos I."/>
            <person name="Sano M."/>
            <person name="Sasaki A."/>
            <person name="Sasakura Y."/>
            <person name="Shoguchi E."/>
            <person name="Shin-i T."/>
            <person name="Spagnuolo A."/>
            <person name="Stainier D."/>
            <person name="Suzuki M.M."/>
            <person name="Tassy O."/>
            <person name="Takatori N."/>
            <person name="Tokuoka M."/>
            <person name="Yagi K."/>
            <person name="Yoshizaki F."/>
            <person name="Wada S."/>
            <person name="Zhang C."/>
            <person name="Hyatt P.D."/>
            <person name="Larimer F."/>
            <person name="Detter C."/>
            <person name="Doggett N."/>
            <person name="Glavina T."/>
            <person name="Hawkins T."/>
            <person name="Richardson P."/>
            <person name="Lucas S."/>
            <person name="Kohara Y."/>
            <person name="Levine M."/>
            <person name="Satoh N."/>
            <person name="Rokhsar D.S."/>
        </authorList>
    </citation>
    <scope>NUCLEOTIDE SEQUENCE [LARGE SCALE GENOMIC DNA]</scope>
</reference>
<dbReference type="Ensembl" id="ENSCINT00000030879.1">
    <property type="protein sequence ID" value="ENSCINP00000033349.1"/>
    <property type="gene ID" value="ENSCING00000023968.1"/>
</dbReference>
<dbReference type="Proteomes" id="UP000008144">
    <property type="component" value="Unassembled WGS sequence"/>
</dbReference>
<dbReference type="AlphaFoldDB" id="H2XUL5"/>
<organism evidence="1 2">
    <name type="scientific">Ciona intestinalis</name>
    <name type="common">Transparent sea squirt</name>
    <name type="synonym">Ascidia intestinalis</name>
    <dbReference type="NCBI Taxonomy" id="7719"/>
    <lineage>
        <taxon>Eukaryota</taxon>
        <taxon>Metazoa</taxon>
        <taxon>Chordata</taxon>
        <taxon>Tunicata</taxon>
        <taxon>Ascidiacea</taxon>
        <taxon>Phlebobranchia</taxon>
        <taxon>Cionidae</taxon>
        <taxon>Ciona</taxon>
    </lineage>
</organism>
<protein>
    <submittedName>
        <fullName evidence="1">Uncharacterized protein</fullName>
    </submittedName>
</protein>
<sequence length="30" mass="3540">MRVCCVYKVSIINTRNKIKRSVTSFNIPRL</sequence>
<evidence type="ECO:0000313" key="2">
    <source>
        <dbReference type="Proteomes" id="UP000008144"/>
    </source>
</evidence>
<accession>H2XUL5</accession>
<keyword evidence="2" id="KW-1185">Reference proteome</keyword>
<evidence type="ECO:0000313" key="1">
    <source>
        <dbReference type="Ensembl" id="ENSCINP00000033349.1"/>
    </source>
</evidence>
<name>H2XUL5_CIOIN</name>
<dbReference type="InParanoid" id="H2XUL5"/>
<reference evidence="1" key="3">
    <citation type="submission" date="2025-09" db="UniProtKB">
        <authorList>
            <consortium name="Ensembl"/>
        </authorList>
    </citation>
    <scope>IDENTIFICATION</scope>
</reference>